<evidence type="ECO:0000256" key="1">
    <source>
        <dbReference type="SAM" id="MobiDB-lite"/>
    </source>
</evidence>
<organism evidence="2 3">
    <name type="scientific">Mycobacterium lacus</name>
    <dbReference type="NCBI Taxonomy" id="169765"/>
    <lineage>
        <taxon>Bacteria</taxon>
        <taxon>Bacillati</taxon>
        <taxon>Actinomycetota</taxon>
        <taxon>Actinomycetes</taxon>
        <taxon>Mycobacteriales</taxon>
        <taxon>Mycobacteriaceae</taxon>
        <taxon>Mycobacterium</taxon>
    </lineage>
</organism>
<dbReference type="AlphaFoldDB" id="A0A1X1Y5Q7"/>
<proteinExistence type="predicted"/>
<dbReference type="Proteomes" id="UP000466396">
    <property type="component" value="Chromosome"/>
</dbReference>
<sequence length="255" mass="27126">MASEARAAADASLTTETGPAANAAAQTEAQARTNLTTNGGLATKTKAQAGAHARLTTQTNTQASAHLDSNPGLNREACLSAQSQTDLAPKATGWFGESEAGHEPTGTALPTQAATRLTEDPSTEVCGDIGQSGSRVTRHDGAGVLRNKRRRITGVGHEARVGRRREAELVGHRQLDRADRVAVIEDKPRHRTSRRGKLFRRHVDQPGIGHGLPRSRHEGLRGFLVAKQAQDVVDKRGQRGHGPSLQSNLCSCPPM</sequence>
<feature type="compositionally biased region" description="Polar residues" evidence="1">
    <location>
        <begin position="244"/>
        <end position="255"/>
    </location>
</feature>
<feature type="region of interest" description="Disordered" evidence="1">
    <location>
        <begin position="113"/>
        <end position="138"/>
    </location>
</feature>
<dbReference type="KEGG" id="mlj:MLAC_38430"/>
<protein>
    <submittedName>
        <fullName evidence="2">Uncharacterized protein</fullName>
    </submittedName>
</protein>
<evidence type="ECO:0000313" key="3">
    <source>
        <dbReference type="Proteomes" id="UP000466396"/>
    </source>
</evidence>
<keyword evidence="3" id="KW-1185">Reference proteome</keyword>
<dbReference type="STRING" id="169765.AWC15_21865"/>
<accession>A0A1X1Y5Q7</accession>
<feature type="region of interest" description="Disordered" evidence="1">
    <location>
        <begin position="1"/>
        <end position="28"/>
    </location>
</feature>
<dbReference type="EMBL" id="AP022581">
    <property type="protein sequence ID" value="BBX98549.1"/>
    <property type="molecule type" value="Genomic_DNA"/>
</dbReference>
<gene>
    <name evidence="2" type="ORF">MLAC_38430</name>
</gene>
<feature type="region of interest" description="Disordered" evidence="1">
    <location>
        <begin position="234"/>
        <end position="255"/>
    </location>
</feature>
<reference evidence="2 3" key="1">
    <citation type="journal article" date="2019" name="Emerg. Microbes Infect.">
        <title>Comprehensive subspecies identification of 175 nontuberculous mycobacteria species based on 7547 genomic profiles.</title>
        <authorList>
            <person name="Matsumoto Y."/>
            <person name="Kinjo T."/>
            <person name="Motooka D."/>
            <person name="Nabeya D."/>
            <person name="Jung N."/>
            <person name="Uechi K."/>
            <person name="Horii T."/>
            <person name="Iida T."/>
            <person name="Fujita J."/>
            <person name="Nakamura S."/>
        </authorList>
    </citation>
    <scope>NUCLEOTIDE SEQUENCE [LARGE SCALE GENOMIC DNA]</scope>
    <source>
        <strain evidence="2 3">JCM 15657</strain>
    </source>
</reference>
<evidence type="ECO:0000313" key="2">
    <source>
        <dbReference type="EMBL" id="BBX98549.1"/>
    </source>
</evidence>
<name>A0A1X1Y5Q7_9MYCO</name>